<gene>
    <name evidence="2" type="ORF">VNI00_004800</name>
</gene>
<evidence type="ECO:0000256" key="1">
    <source>
        <dbReference type="SAM" id="MobiDB-lite"/>
    </source>
</evidence>
<dbReference type="EMBL" id="JAYKXP010000013">
    <property type="protein sequence ID" value="KAK7051300.1"/>
    <property type="molecule type" value="Genomic_DNA"/>
</dbReference>
<name>A0AAW0DHV3_9AGAR</name>
<dbReference type="SUPFAM" id="SSF48613">
    <property type="entry name" value="Heme oxygenase-like"/>
    <property type="match status" value="1"/>
</dbReference>
<dbReference type="CDD" id="cd19359">
    <property type="entry name" value="TenA_C_Bt3146-like"/>
    <property type="match status" value="1"/>
</dbReference>
<evidence type="ECO:0000313" key="2">
    <source>
        <dbReference type="EMBL" id="KAK7051300.1"/>
    </source>
</evidence>
<dbReference type="Proteomes" id="UP001383192">
    <property type="component" value="Unassembled WGS sequence"/>
</dbReference>
<comment type="caution">
    <text evidence="2">The sequence shown here is derived from an EMBL/GenBank/DDBJ whole genome shotgun (WGS) entry which is preliminary data.</text>
</comment>
<accession>A0AAW0DHV3</accession>
<protein>
    <recommendedName>
        <fullName evidence="4">Thiaminase-2/PQQC domain-containing protein</fullName>
    </recommendedName>
</protein>
<dbReference type="InterPro" id="IPR016084">
    <property type="entry name" value="Haem_Oase-like_multi-hlx"/>
</dbReference>
<reference evidence="2 3" key="1">
    <citation type="submission" date="2024-01" db="EMBL/GenBank/DDBJ databases">
        <title>A draft genome for a cacao thread blight-causing isolate of Paramarasmius palmivorus.</title>
        <authorList>
            <person name="Baruah I.K."/>
            <person name="Bukari Y."/>
            <person name="Amoako-Attah I."/>
            <person name="Meinhardt L.W."/>
            <person name="Bailey B.A."/>
            <person name="Cohen S.P."/>
        </authorList>
    </citation>
    <scope>NUCLEOTIDE SEQUENCE [LARGE SCALE GENOMIC DNA]</scope>
    <source>
        <strain evidence="2 3">GH-12</strain>
    </source>
</reference>
<organism evidence="2 3">
    <name type="scientific">Paramarasmius palmivorus</name>
    <dbReference type="NCBI Taxonomy" id="297713"/>
    <lineage>
        <taxon>Eukaryota</taxon>
        <taxon>Fungi</taxon>
        <taxon>Dikarya</taxon>
        <taxon>Basidiomycota</taxon>
        <taxon>Agaricomycotina</taxon>
        <taxon>Agaricomycetes</taxon>
        <taxon>Agaricomycetidae</taxon>
        <taxon>Agaricales</taxon>
        <taxon>Marasmiineae</taxon>
        <taxon>Marasmiaceae</taxon>
        <taxon>Paramarasmius</taxon>
    </lineage>
</organism>
<feature type="region of interest" description="Disordered" evidence="1">
    <location>
        <begin position="294"/>
        <end position="317"/>
    </location>
</feature>
<keyword evidence="3" id="KW-1185">Reference proteome</keyword>
<evidence type="ECO:0008006" key="4">
    <source>
        <dbReference type="Google" id="ProtNLM"/>
    </source>
</evidence>
<proteinExistence type="predicted"/>
<dbReference type="Gene3D" id="1.20.910.10">
    <property type="entry name" value="Heme oxygenase-like"/>
    <property type="match status" value="1"/>
</dbReference>
<evidence type="ECO:0000313" key="3">
    <source>
        <dbReference type="Proteomes" id="UP001383192"/>
    </source>
</evidence>
<dbReference type="AlphaFoldDB" id="A0AAW0DHV3"/>
<sequence length="326" mass="36531">MSSPVFESLRGKLALSSMYEDGVATGRANGGDQVFEVVSGNTREATPDVVINKFWTNEDNKDVVDAFMTNNLCIKAAQGDQDALKAYKHYAVQDYFYLLDWFKFRVLRLATVPHNDYNVTQELRDELTSVSQALGDFPEAWRTACLTPEDKGGVGLTENDFQVERTIGEIAYGQFLQNNAREEDWYNLHVILIGCYWAWSKLAVQLYNDTNTVKDTTFYNNWIKTNVYVPPGSTTAVMPDWANGLSTFLDQNADAYKSTMTEEEAQELFRTALRLEVGLFKSAYEDPVKRPVPASAPASGLPWIPAPGQERGGSQSRGAWKKLLGL</sequence>